<keyword evidence="5" id="KW-0833">Ubl conjugation pathway</keyword>
<dbReference type="InterPro" id="IPR021905">
    <property type="entry name" value="DUF3517"/>
</dbReference>
<dbReference type="CDD" id="cd02659">
    <property type="entry name" value="peptidase_C19C"/>
    <property type="match status" value="1"/>
</dbReference>
<evidence type="ECO:0000259" key="9">
    <source>
        <dbReference type="PROSITE" id="PS50235"/>
    </source>
</evidence>
<dbReference type="InterPro" id="IPR016024">
    <property type="entry name" value="ARM-type_fold"/>
</dbReference>
<evidence type="ECO:0000256" key="3">
    <source>
        <dbReference type="ARBA" id="ARBA00012759"/>
    </source>
</evidence>
<feature type="compositionally biased region" description="Polar residues" evidence="8">
    <location>
        <begin position="2855"/>
        <end position="2885"/>
    </location>
</feature>
<dbReference type="Proteomes" id="UP000075880">
    <property type="component" value="Unassembled WGS sequence"/>
</dbReference>
<dbReference type="GO" id="GO:0006508">
    <property type="term" value="P:proteolysis"/>
    <property type="evidence" value="ECO:0007669"/>
    <property type="project" value="UniProtKB-KW"/>
</dbReference>
<dbReference type="PANTHER" id="PTHR24006">
    <property type="entry name" value="UBIQUITIN CARBOXYL-TERMINAL HYDROLASE"/>
    <property type="match status" value="1"/>
</dbReference>
<dbReference type="PROSITE" id="PS50235">
    <property type="entry name" value="USP_3"/>
    <property type="match status" value="1"/>
</dbReference>
<protein>
    <recommendedName>
        <fullName evidence="3">ubiquitinyl hydrolase 1</fullName>
        <ecNumber evidence="3">3.4.19.12</ecNumber>
    </recommendedName>
</protein>
<feature type="compositionally biased region" description="Low complexity" evidence="8">
    <location>
        <begin position="553"/>
        <end position="564"/>
    </location>
</feature>
<feature type="compositionally biased region" description="Low complexity" evidence="8">
    <location>
        <begin position="2887"/>
        <end position="2897"/>
    </location>
</feature>
<dbReference type="Pfam" id="PF25010">
    <property type="entry name" value="ARM_UBP24_USP9X-Y"/>
    <property type="match status" value="2"/>
</dbReference>
<dbReference type="EC" id="3.4.19.12" evidence="3"/>
<feature type="region of interest" description="Disordered" evidence="8">
    <location>
        <begin position="827"/>
        <end position="854"/>
    </location>
</feature>
<keyword evidence="4" id="KW-0645">Protease</keyword>
<feature type="compositionally biased region" description="Basic and acidic residues" evidence="8">
    <location>
        <begin position="2938"/>
        <end position="2952"/>
    </location>
</feature>
<name>A0AAG5CQR3_ANOAO</name>
<feature type="compositionally biased region" description="Low complexity" evidence="8">
    <location>
        <begin position="4366"/>
        <end position="4384"/>
    </location>
</feature>
<feature type="compositionally biased region" description="Low complexity" evidence="8">
    <location>
        <begin position="4657"/>
        <end position="4670"/>
    </location>
</feature>
<feature type="compositionally biased region" description="Acidic residues" evidence="8">
    <location>
        <begin position="565"/>
        <end position="577"/>
    </location>
</feature>
<dbReference type="Pfam" id="PF00443">
    <property type="entry name" value="UCH"/>
    <property type="match status" value="1"/>
</dbReference>
<dbReference type="FunFam" id="3.90.70.10:FF:000022">
    <property type="entry name" value="Ubiquitin carboxyl-terminal hydrolase 24"/>
    <property type="match status" value="1"/>
</dbReference>
<feature type="region of interest" description="Disordered" evidence="8">
    <location>
        <begin position="4689"/>
        <end position="4728"/>
    </location>
</feature>
<proteinExistence type="inferred from homology"/>
<evidence type="ECO:0000256" key="5">
    <source>
        <dbReference type="ARBA" id="ARBA00022786"/>
    </source>
</evidence>
<dbReference type="InterPro" id="IPR028889">
    <property type="entry name" value="USP"/>
</dbReference>
<feature type="compositionally biased region" description="Polar residues" evidence="8">
    <location>
        <begin position="2963"/>
        <end position="2974"/>
    </location>
</feature>
<feature type="region of interest" description="Disordered" evidence="8">
    <location>
        <begin position="1672"/>
        <end position="1786"/>
    </location>
</feature>
<dbReference type="SUPFAM" id="SSF54001">
    <property type="entry name" value="Cysteine proteinases"/>
    <property type="match status" value="1"/>
</dbReference>
<feature type="region of interest" description="Disordered" evidence="8">
    <location>
        <begin position="2488"/>
        <end position="2647"/>
    </location>
</feature>
<feature type="region of interest" description="Disordered" evidence="8">
    <location>
        <begin position="4467"/>
        <end position="4567"/>
    </location>
</feature>
<feature type="compositionally biased region" description="Acidic residues" evidence="8">
    <location>
        <begin position="4583"/>
        <end position="4593"/>
    </location>
</feature>
<feature type="compositionally biased region" description="Polar residues" evidence="8">
    <location>
        <begin position="4615"/>
        <end position="4642"/>
    </location>
</feature>
<evidence type="ECO:0000313" key="11">
    <source>
        <dbReference type="Proteomes" id="UP000075880"/>
    </source>
</evidence>
<sequence length="4728" mass="513686">MCDVCSGFLNLLVSYESRFNGGNDSDQPVFLQKREIEIVLNYIQTWPNRQCMCCYRDVKNFDRFNLVVQGIVYFTVYQLKNIRKLLAQSQLQASSGSGGGSGQPTTEPSTSAPAADGKSPEEGASVKAAESKEQVRKESNDKKTVDVREDRTKDAGAGSRDEEKYDGPSKKGVEGTEVEKQTPTAAINQPPPDGGGDVWTLLDVEKLLILVSKVFLLNFPLYVAYKHGVHARMDEVSPHEVQSLSQFCDLHDNEIPAFLLRNVSLFCNYAGFEAMMQCFDQPGLPVSTAHAITATSSNIKLWINYRSIVQLFIPLRVKVLQYMCRLSDQDLRSPATKSMADFMWTAIKDPLDSQITFDTEGLALAFKYFTSSTLTMRLAGMAQINAHINMFNDICTSETVSEVEAVGLKLASWLTENQIISHLFGPNLHVEVIKQSHIVLNFLAVENQITEDHITLMWQAAQLKHCSKTIYDILPSLVKNLAPKPATHLYTLLCRLDPREHTEQSIYIASALTKLIWMRDCSRQTLFDMSKAAGATINEIATGRGNDYNELPSSSENSVSVDGSNSEDEHPEDDSSDGEGPSAIAPVVAGGGHKPPSVGGGALGQMVGPERGGESDTGAPPCKQARHKNCCDETTDDSVKVEPDIYNVHQRMKDKIRIPLIAHSMAAFNEDGTSSDDCIDVDESFLMRKKLRKKRRKISGLTRKELQELQESVSDVEDSDLLAAMMPDSDCSGNNLQTSVLRHLHQQQQQQQQQQQLQHQHHHGVVLPGSLGVLGAAMGERDPLGGRGVANSLGGASGSMHDDVSSFMGAMGEGHLIKFLNAAAAADNDNSCSSPLSNKSEKNLADFDDEPSPCEEELAELAARGVSLHQSFPIPRPRSIGTVPGPSPMRAGAAPGMGMMKHSSPHQHHHHHHAAAGLHRIGAPNNGGKMGKGPSTKTKDILQATAAAAASAGPVGSPSMMVGAAFRFSDVCQPGNTLLWDLLQDDKIGQLGELIALEAEKVLGTLLCYHTDKNIRTRFIEGCLQNLAENRSIVTSLKLLPKLFASFQQFRDVTTHQVVLWSERQHEMMFHFFNNLKYYTSRVRSGNAPPLYSHVTQIQVRLQFLTSVFSDVGSPRSFRLTLSQVGTLWDCLAHDAECSDCLFSWLQAQVKGGDTHALGVNAIQHLYLKRLPELKPEGISTVALGLFQQLFTLGRGEMFYHPVDGVNHQMDTAAIEQLWKIALRATNTDVSLSAIQYINTYYMEQQLRYEHQFVAQCMNHLSQAVEELNQQHGDGPATEYALMCVQRALMLLNTHLDTFRRRYAYHLRRWALEGTDIGAHSALRTEGPGPPIRIVLQPAGVPDKSFLSLHASDLVADLKAEIAKWWETYQQGGAAIQQQPKGAAALGGNGGSEATAPGETPAPVLGLLLNDGPLRIITQGQEITSEYDERSLADVGFKDNQMVYVSLGGRSMRRREQAENPSLQPPPPKDWLPTLLLLKPPYFEQLFRLMQTLGDMKISTTGERCQPNTKAQLLSRRVWDILAMLPTCPSFLNTLKNLTFKQVKDKQLDEEAHEEGKSGNGAHDGAVEAMDETTTTVDHSLLGGCYTLEEILDPRNLQKFMYALHIVESLCKSKFVGNCCGGGGGGAMIVKPGPGPFIDGGGRASSGPGTSSKILSVKNQLKLKISTSKSLKMQNQTCSTSNRQSASGVGSSSAMLPESSSPGSSATGQSNSRSVSPKGKRIEFTTPCGPGVLKPTPLPPTDDEHRLSSSANKENKPTAEGTVRGKDGNERGVQMPPSDSSNATPAVCAEVTPSVVEDGKKPEPNRDQLAIAASSDPPAPPSEAGSSKMVEWSDEFIRCGGLAHLYRIFLSGVLQKSADGSDENVLNEWRHDCLASLLRILCLLGMDELKAEAEGNGIMIPPLNRETLALLEPRPTLERIASVLNEESLPLNPNLFKTGLFGRPQVIHYAMNVLVCYAHSCRDVRRMLWTVEANGHWLQRLILDDPEPAVRREACAALYRLCLGNAQTYYELMAPLLSKLVALLPLAENMKPQALGGGGIGGAGGAGAGGIYGALLAAGEEGKEPYGPACRDYFWLLCRLVDALSPDLLRGGGGGGGGNGSAVVDELLPAPPRDTIGLDAMCQQVARSILERDYLESRHGAPDDGLFGLLNLMANLLKFDPPFKYSSTGQEFMVSVFCCLFELPSPEDREKPKCKSHGARAAAYDLLVEMCRNAPENYLLLHGRLMQQHRAGPHSPYPWDYWPQDEGRSECGYVGLTNLGATCYMASCIQHLFMTPQTRDAILSISTDAPQKHKATLYELQRMFAYLMESERKAYCPRSFCRVYQMDHQPLNTGEQKDMAEFFIDLVSKLEEMTPELKALVKRIFCGVISNNVVSLDCGHVSRTLEEFYTVRCQVADMRNLHESLDEVTVKDTLEGDNMYTCSQCGKKVRAEKRACFKKLPQILCFNTMRYTFNMVTMLKEKVNTHFSFPMRLDMSGYVEKTLMPHHYQEEKRKSQMRRSHSRNVSESSTSEAGGGGTLSGSSAVPAPSSAAMTSGGGNDDCSSNSSSSSNSSTGSTSTGTVSTSSDAAGGRSSGTKGRSKEGPSVAPVVTDKADSEDVEMKPVSGDDKTGPASKTMETVTNGNASDSSSGELQKQQQTMDEEESEDFNENYEYDLVGVTVHTGNADGGHYYSFIKERNEDGDPNHQERWFLFNDAEVKLFDPSQIAAECFGGEMTSKTYDSVTEKYLDFSFEKTNSAYMLFYEWRSNKGKNVQRDQVDQQAASASGEKQMGAAAAGRNSSSNCNTPGNLLTEKRPASPSTFSTAVAAKSSAPASGSSPMKKLAKKSETQAVETNVRPDGARSSAVRLDSDKTPSTKLPASSSSEGSILTSAQNPLVSPTGTKSDCSAPPSSASPSAVLSMHNSATSSTSSPPTKNAGQGGPADAVKPSKQAVTPESTEMKLKKANNGRDQETEQFIQQQQQPSEVAKQSNNLSKCDIDIKKEGIARPAPPSPLPPPLPSTASSQSQGGSITTSTRAVSPALPLASSASTASLSPASTSSTASATSSGITSVISPVASVGKTTSIATASSSMHPIVVPMVGTATASLTSSTSTSCLGVGSLGVAGPIGSSGVLGFQPTASSSASAAGAVASAAAMLHGVVPSEPSPSSYSSISSLSALTATVGGNIGLPMAAVVGTAAGVPGPSLHNSPHVVLPSSSSSPGCSSSSSSGGGTTSAGSALVMVNRISTSNKRLRLRPLSKELEEWIWQDNRHFLQDRNIFEHTYFNFMWQICGHIPQSLLALPDITCIAAQLSVSFFIETFIHAKEKPTMVLWVELLTKQFNASQEACEWFLSHMSAEPWWPVQVLIQCPNQMVRQMFQRLVIHVIQRLRQSHCALYLKAETDVDGNEIIGNVSCVTRFIKSLIMLMEHGAKAHSRHLSEFFGLLYEFSRMGEEEALFLLRINVIRSVADFYLGHKGQECIDASSDNDENSSDETLTVDKSRPASLDKMIALVASLVERSRGPDLRLHLSARDYNAIAGGKGFPFLYQQIKDNINPHQTRHLIHALCRCDERLASQIITMLFTAVTKHTELCGPFFKLLTLLTESSGGPSGLPCFSQLVLQRVWDAAEYCPQSALDWLAVQAPRNKIAHNWILQSAESWVETFLLAHSNARVRNAAAYLLVSLVPSQSFRNNYRATSHHKMSMHVFQHREISCEAQLILHTILNLLLLLLRSARNYTEFNVHGTTKLTAYFNLLTYCLVSKAEKIMVGPHLRSLWELFHPRLSEPAVPAHHNKQALLAFWYQATLDCPENAILVTNCPDITRNIAFNYILADHDDTEIVTYNRAMLPVYYGLLRMCCQQSRLLTRQLAAHQNLQWAFKNITPHPTQYPLAVDELFRLMTLFAQRHPDANEVEQRDVTIFRRTTLTAYLNGLDARVSWGTLIAALRILVENDEDRLFVVLNGGITLCFDALHTLHSMYHEATACHVFGDLQELLTEVILLISTLRVSCREQKKRPPPPLMKGLPDAVRRLATLLNTFNPPEMRNLALEVLKELVKCATPDIISTVLVPLLTNCHAPSVHHLTTTHQSTTMAAGGTTGAPSGSASGAAIPATAATGVTATAAASIGPLGSYFPRRGVKAAWPPVSKNTPRPPRPMVQMNIPQSQICEKGLDKDFDLALELFYRPYHEFLDIMFRVAVTANHFTEPMVQLSLLAGIEAVVLHFNIFPKFWVGIYNNKTTHRYSEMLIKNPLLIDYIDNILRDERLSLNDPIIANFIEIYYPKIKSRLIVPRLLESICQLLPDKGNLEDICGDLQAIRIIGQRTGIPSSVKGALQNSLHAVLTKFKDEIYSDEETPPKKRKVTVPHITIHPVVRSPAAPSGGTMVEGGVPSAGSAATASHGTSSGGAKSSRGKETIPSIEITVQSKQQAGAFSAADVMKPPSTAGTVATSSNRRDGAVSDASMSTIATMATTTTTMTSTMVTTSTTTSTTTVVGCVPEATEKHPDEVDEGKGTPESTAGAIEPHKKNDAVKNEIAGASSSSSGSSSQQAPGGSKESLAAGEPIGPTVPSVATGGNEQQNQQQHQKQQEQYLRNLVKDIESHIELIFECLDDDDDDNDDNQGRDNKSERRSEDKSKPAGSKQPQQSSTSKLMLTKSESASATAGSQQRIVDDDNNECSGGDGNASTATTTTTTTDGGAHGETDEAMRQKLAQQLGLGTDGRECPSPSKIKKKFVGEEQSEPPSKEEPLVSLTGE</sequence>
<feature type="region of interest" description="Disordered" evidence="8">
    <location>
        <begin position="543"/>
        <end position="629"/>
    </location>
</feature>
<evidence type="ECO:0000256" key="2">
    <source>
        <dbReference type="ARBA" id="ARBA00009085"/>
    </source>
</evidence>
<feature type="compositionally biased region" description="Basic and acidic residues" evidence="8">
    <location>
        <begin position="4497"/>
        <end position="4506"/>
    </location>
</feature>
<feature type="region of interest" description="Disordered" evidence="8">
    <location>
        <begin position="4407"/>
        <end position="4437"/>
    </location>
</feature>
<feature type="compositionally biased region" description="Polar residues" evidence="8">
    <location>
        <begin position="2616"/>
        <end position="2639"/>
    </location>
</feature>
<comment type="similarity">
    <text evidence="2">Belongs to the peptidase C19 family.</text>
</comment>
<feature type="region of interest" description="Disordered" evidence="8">
    <location>
        <begin position="1546"/>
        <end position="1565"/>
    </location>
</feature>
<dbReference type="GO" id="GO:0004843">
    <property type="term" value="F:cysteine-type deubiquitinase activity"/>
    <property type="evidence" value="ECO:0007669"/>
    <property type="project" value="UniProtKB-EC"/>
</dbReference>
<feature type="compositionally biased region" description="Low complexity" evidence="8">
    <location>
        <begin position="2520"/>
        <end position="2577"/>
    </location>
</feature>
<dbReference type="InterPro" id="IPR056850">
    <property type="entry name" value="ARM_UBP34_24_USP9X_Y"/>
</dbReference>
<dbReference type="GO" id="GO:0005829">
    <property type="term" value="C:cytosol"/>
    <property type="evidence" value="ECO:0007669"/>
    <property type="project" value="TreeGrafter"/>
</dbReference>
<dbReference type="InterPro" id="IPR001394">
    <property type="entry name" value="Peptidase_C19_UCH"/>
</dbReference>
<feature type="compositionally biased region" description="Basic and acidic residues" evidence="8">
    <location>
        <begin position="4594"/>
        <end position="4610"/>
    </location>
</feature>
<evidence type="ECO:0000256" key="1">
    <source>
        <dbReference type="ARBA" id="ARBA00000707"/>
    </source>
</evidence>
<feature type="compositionally biased region" description="Basic and acidic residues" evidence="8">
    <location>
        <begin position="2976"/>
        <end position="2985"/>
    </location>
</feature>
<feature type="compositionally biased region" description="Low complexity" evidence="8">
    <location>
        <begin position="746"/>
        <end position="758"/>
    </location>
</feature>
<evidence type="ECO:0000313" key="10">
    <source>
        <dbReference type="EnsemblMetazoa" id="ENSAATROPP000869"/>
    </source>
</evidence>
<feature type="compositionally biased region" description="Polar residues" evidence="8">
    <location>
        <begin position="2778"/>
        <end position="2789"/>
    </location>
</feature>
<feature type="compositionally biased region" description="Low complexity" evidence="8">
    <location>
        <begin position="1691"/>
        <end position="1712"/>
    </location>
</feature>
<feature type="region of interest" description="Disordered" evidence="8">
    <location>
        <begin position="4582"/>
        <end position="4674"/>
    </location>
</feature>
<feature type="compositionally biased region" description="Low complexity" evidence="8">
    <location>
        <begin position="3000"/>
        <end position="3047"/>
    </location>
</feature>
<feature type="compositionally biased region" description="Polar residues" evidence="8">
    <location>
        <begin position="1673"/>
        <end position="1690"/>
    </location>
</feature>
<dbReference type="PROSITE" id="PS00972">
    <property type="entry name" value="USP_1"/>
    <property type="match status" value="1"/>
</dbReference>
<dbReference type="PANTHER" id="PTHR24006:SF943">
    <property type="entry name" value="UBIQUITIN CARBOXYL-TERMINAL HYDROLASE PUF"/>
    <property type="match status" value="1"/>
</dbReference>
<evidence type="ECO:0000256" key="8">
    <source>
        <dbReference type="SAM" id="MobiDB-lite"/>
    </source>
</evidence>
<feature type="region of interest" description="Disordered" evidence="8">
    <location>
        <begin position="4348"/>
        <end position="4388"/>
    </location>
</feature>
<feature type="region of interest" description="Disordered" evidence="8">
    <location>
        <begin position="92"/>
        <end position="194"/>
    </location>
</feature>
<feature type="compositionally biased region" description="Low complexity" evidence="8">
    <location>
        <begin position="4550"/>
        <end position="4564"/>
    </location>
</feature>
<feature type="compositionally biased region" description="Basic and acidic residues" evidence="8">
    <location>
        <begin position="4474"/>
        <end position="4487"/>
    </location>
</feature>
<dbReference type="SUPFAM" id="SSF48371">
    <property type="entry name" value="ARM repeat"/>
    <property type="match status" value="2"/>
</dbReference>
<keyword evidence="6" id="KW-0378">Hydrolase</keyword>
<feature type="domain" description="USP" evidence="9">
    <location>
        <begin position="2254"/>
        <end position="2746"/>
    </location>
</feature>
<dbReference type="EnsemblMetazoa" id="ENSAATROPT000912">
    <property type="protein sequence ID" value="ENSAATROPP000869"/>
    <property type="gene ID" value="ENSAATROPG000731"/>
</dbReference>
<feature type="region of interest" description="Disordered" evidence="8">
    <location>
        <begin position="743"/>
        <end position="762"/>
    </location>
</feature>
<dbReference type="InterPro" id="IPR018200">
    <property type="entry name" value="USP_CS"/>
</dbReference>
<keyword evidence="7" id="KW-0788">Thiol protease</keyword>
<dbReference type="GO" id="GO:0005634">
    <property type="term" value="C:nucleus"/>
    <property type="evidence" value="ECO:0007669"/>
    <property type="project" value="TreeGrafter"/>
</dbReference>
<feature type="compositionally biased region" description="Basic and acidic residues" evidence="8">
    <location>
        <begin position="2592"/>
        <end position="2610"/>
    </location>
</feature>
<evidence type="ECO:0000256" key="6">
    <source>
        <dbReference type="ARBA" id="ARBA00022801"/>
    </source>
</evidence>
<dbReference type="PROSITE" id="PS00973">
    <property type="entry name" value="USP_2"/>
    <property type="match status" value="1"/>
</dbReference>
<reference evidence="10" key="1">
    <citation type="submission" date="2024-04" db="UniProtKB">
        <authorList>
            <consortium name="EnsemblMetazoa"/>
        </authorList>
    </citation>
    <scope>IDENTIFICATION</scope>
    <source>
        <strain evidence="10">EBRO</strain>
    </source>
</reference>
<dbReference type="Pfam" id="PF12030">
    <property type="entry name" value="DUF3517"/>
    <property type="match status" value="1"/>
</dbReference>
<feature type="region of interest" description="Disordered" evidence="8">
    <location>
        <begin position="1380"/>
        <end position="1401"/>
    </location>
</feature>
<keyword evidence="11" id="KW-1185">Reference proteome</keyword>
<feature type="region of interest" description="Disordered" evidence="8">
    <location>
        <begin position="2751"/>
        <end position="3047"/>
    </location>
</feature>
<feature type="compositionally biased region" description="Gly residues" evidence="8">
    <location>
        <begin position="589"/>
        <end position="603"/>
    </location>
</feature>
<feature type="compositionally biased region" description="Basic and acidic residues" evidence="8">
    <location>
        <begin position="129"/>
        <end position="180"/>
    </location>
</feature>
<accession>A0AAG5CQR3</accession>
<dbReference type="GO" id="GO:0016579">
    <property type="term" value="P:protein deubiquitination"/>
    <property type="evidence" value="ECO:0007669"/>
    <property type="project" value="InterPro"/>
</dbReference>
<dbReference type="InterPro" id="IPR050164">
    <property type="entry name" value="Peptidase_C19"/>
</dbReference>
<dbReference type="InterPro" id="IPR038765">
    <property type="entry name" value="Papain-like_cys_pep_sf"/>
</dbReference>
<feature type="compositionally biased region" description="Low complexity" evidence="8">
    <location>
        <begin position="2803"/>
        <end position="2818"/>
    </location>
</feature>
<organism evidence="10 11">
    <name type="scientific">Anopheles atroparvus</name>
    <name type="common">European mosquito</name>
    <dbReference type="NCBI Taxonomy" id="41427"/>
    <lineage>
        <taxon>Eukaryota</taxon>
        <taxon>Metazoa</taxon>
        <taxon>Ecdysozoa</taxon>
        <taxon>Arthropoda</taxon>
        <taxon>Hexapoda</taxon>
        <taxon>Insecta</taxon>
        <taxon>Pterygota</taxon>
        <taxon>Neoptera</taxon>
        <taxon>Endopterygota</taxon>
        <taxon>Diptera</taxon>
        <taxon>Nematocera</taxon>
        <taxon>Culicoidea</taxon>
        <taxon>Culicidae</taxon>
        <taxon>Anophelinae</taxon>
        <taxon>Anopheles</taxon>
    </lineage>
</organism>
<evidence type="ECO:0000256" key="7">
    <source>
        <dbReference type="ARBA" id="ARBA00022807"/>
    </source>
</evidence>
<dbReference type="Gene3D" id="3.90.70.10">
    <property type="entry name" value="Cysteine proteinases"/>
    <property type="match status" value="2"/>
</dbReference>
<feature type="compositionally biased region" description="Low complexity" evidence="8">
    <location>
        <begin position="3194"/>
        <end position="3207"/>
    </location>
</feature>
<feature type="compositionally biased region" description="Low complexity" evidence="8">
    <location>
        <begin position="4510"/>
        <end position="4528"/>
    </location>
</feature>
<feature type="compositionally biased region" description="Pro residues" evidence="8">
    <location>
        <begin position="2988"/>
        <end position="2999"/>
    </location>
</feature>
<evidence type="ECO:0000256" key="4">
    <source>
        <dbReference type="ARBA" id="ARBA00022670"/>
    </source>
</evidence>
<feature type="compositionally biased region" description="Low complexity" evidence="8">
    <location>
        <begin position="2904"/>
        <end position="2914"/>
    </location>
</feature>
<feature type="compositionally biased region" description="Basic and acidic residues" evidence="8">
    <location>
        <begin position="1742"/>
        <end position="1770"/>
    </location>
</feature>
<feature type="compositionally biased region" description="Basic and acidic residues" evidence="8">
    <location>
        <begin position="1546"/>
        <end position="1557"/>
    </location>
</feature>
<feature type="region of interest" description="Disordered" evidence="8">
    <location>
        <begin position="3188"/>
        <end position="3215"/>
    </location>
</feature>
<comment type="catalytic activity">
    <reaction evidence="1">
        <text>Thiol-dependent hydrolysis of ester, thioester, amide, peptide and isopeptide bonds formed by the C-terminal Gly of ubiquitin (a 76-residue protein attached to proteins as an intracellular targeting signal).</text>
        <dbReference type="EC" id="3.4.19.12"/>
    </reaction>
</comment>